<dbReference type="RefSeq" id="WP_188427628.1">
    <property type="nucleotide sequence ID" value="NZ_BAABKH010000007.1"/>
</dbReference>
<dbReference type="PANTHER" id="PTHR44196">
    <property type="entry name" value="DEHYDROGENASE/REDUCTASE SDR FAMILY MEMBER 7B"/>
    <property type="match status" value="1"/>
</dbReference>
<evidence type="ECO:0000256" key="2">
    <source>
        <dbReference type="ARBA" id="ARBA00023002"/>
    </source>
</evidence>
<comment type="similarity">
    <text evidence="1">Belongs to the short-chain dehydrogenases/reductases (SDR) family.</text>
</comment>
<comment type="caution">
    <text evidence="3">The sequence shown here is derived from an EMBL/GenBank/DDBJ whole genome shotgun (WGS) entry which is preliminary data.</text>
</comment>
<dbReference type="EMBL" id="BMEM01000001">
    <property type="protein sequence ID" value="GGF36725.1"/>
    <property type="molecule type" value="Genomic_DNA"/>
</dbReference>
<dbReference type="AlphaFoldDB" id="A0A917BCL1"/>
<protein>
    <recommendedName>
        <fullName evidence="5">Short chain dehydrogenase</fullName>
    </recommendedName>
</protein>
<dbReference type="InterPro" id="IPR002347">
    <property type="entry name" value="SDR_fam"/>
</dbReference>
<dbReference type="Gene3D" id="3.40.50.720">
    <property type="entry name" value="NAD(P)-binding Rossmann-like Domain"/>
    <property type="match status" value="1"/>
</dbReference>
<keyword evidence="4" id="KW-1185">Reference proteome</keyword>
<dbReference type="CDD" id="cd05233">
    <property type="entry name" value="SDR_c"/>
    <property type="match status" value="1"/>
</dbReference>
<sequence>MSVVVVTGGARGIGAALVRAHRARGVVHCVEAVYPQLRQQRAGHLVLMGSLAGILPVPAMVPYSAVKSAVVTLGTALRVEARRYDVRVTVVAPAFVDTPLLDHINPGLPATRANRVGVRLVRQLQGRPMDPDALASRIVRALPRDPELILAPRPIAQVAVLGERLVPGVGRRVSAFFLRRYLTMREPES</sequence>
<dbReference type="GO" id="GO:0016020">
    <property type="term" value="C:membrane"/>
    <property type="evidence" value="ECO:0007669"/>
    <property type="project" value="TreeGrafter"/>
</dbReference>
<dbReference type="SUPFAM" id="SSF51735">
    <property type="entry name" value="NAD(P)-binding Rossmann-fold domains"/>
    <property type="match status" value="1"/>
</dbReference>
<reference evidence="3" key="2">
    <citation type="submission" date="2020-09" db="EMBL/GenBank/DDBJ databases">
        <authorList>
            <person name="Sun Q."/>
            <person name="Zhou Y."/>
        </authorList>
    </citation>
    <scope>NUCLEOTIDE SEQUENCE</scope>
    <source>
        <strain evidence="3">CGMCC 1.12160</strain>
    </source>
</reference>
<evidence type="ECO:0008006" key="5">
    <source>
        <dbReference type="Google" id="ProtNLM"/>
    </source>
</evidence>
<keyword evidence="2" id="KW-0560">Oxidoreductase</keyword>
<dbReference type="Pfam" id="PF00106">
    <property type="entry name" value="adh_short"/>
    <property type="match status" value="1"/>
</dbReference>
<organism evidence="3 4">
    <name type="scientific">Ornithinimicrobium tianjinense</name>
    <dbReference type="NCBI Taxonomy" id="1195761"/>
    <lineage>
        <taxon>Bacteria</taxon>
        <taxon>Bacillati</taxon>
        <taxon>Actinomycetota</taxon>
        <taxon>Actinomycetes</taxon>
        <taxon>Micrococcales</taxon>
        <taxon>Ornithinimicrobiaceae</taxon>
        <taxon>Ornithinimicrobium</taxon>
    </lineage>
</organism>
<evidence type="ECO:0000313" key="4">
    <source>
        <dbReference type="Proteomes" id="UP000605670"/>
    </source>
</evidence>
<proteinExistence type="inferred from homology"/>
<dbReference type="PRINTS" id="PR00081">
    <property type="entry name" value="GDHRDH"/>
</dbReference>
<evidence type="ECO:0000313" key="3">
    <source>
        <dbReference type="EMBL" id="GGF36725.1"/>
    </source>
</evidence>
<evidence type="ECO:0000256" key="1">
    <source>
        <dbReference type="ARBA" id="ARBA00006484"/>
    </source>
</evidence>
<gene>
    <name evidence="3" type="ORF">GCM10011366_00430</name>
</gene>
<dbReference type="InterPro" id="IPR036291">
    <property type="entry name" value="NAD(P)-bd_dom_sf"/>
</dbReference>
<dbReference type="PANTHER" id="PTHR44196:SF1">
    <property type="entry name" value="DEHYDROGENASE_REDUCTASE SDR FAMILY MEMBER 7B"/>
    <property type="match status" value="1"/>
</dbReference>
<dbReference type="GO" id="GO:0016491">
    <property type="term" value="F:oxidoreductase activity"/>
    <property type="evidence" value="ECO:0007669"/>
    <property type="project" value="UniProtKB-KW"/>
</dbReference>
<dbReference type="Proteomes" id="UP000605670">
    <property type="component" value="Unassembled WGS sequence"/>
</dbReference>
<name>A0A917BCL1_9MICO</name>
<reference evidence="3" key="1">
    <citation type="journal article" date="2014" name="Int. J. Syst. Evol. Microbiol.">
        <title>Complete genome sequence of Corynebacterium casei LMG S-19264T (=DSM 44701T), isolated from a smear-ripened cheese.</title>
        <authorList>
            <consortium name="US DOE Joint Genome Institute (JGI-PGF)"/>
            <person name="Walter F."/>
            <person name="Albersmeier A."/>
            <person name="Kalinowski J."/>
            <person name="Ruckert C."/>
        </authorList>
    </citation>
    <scope>NUCLEOTIDE SEQUENCE</scope>
    <source>
        <strain evidence="3">CGMCC 1.12160</strain>
    </source>
</reference>
<accession>A0A917BCL1</accession>